<name>A0ABY7AEB1_9FIRM</name>
<reference evidence="4" key="1">
    <citation type="submission" date="2022-11" db="EMBL/GenBank/DDBJ databases">
        <title>Lacrimispora xylanolytica sy1, complete genome.</title>
        <authorList>
            <person name="Choi S."/>
        </authorList>
    </citation>
    <scope>NUCLEOTIDE SEQUENCE</scope>
    <source>
        <strain evidence="4">Sy1</strain>
    </source>
</reference>
<evidence type="ECO:0000256" key="1">
    <source>
        <dbReference type="ARBA" id="ARBA00093462"/>
    </source>
</evidence>
<evidence type="ECO:0000313" key="4">
    <source>
        <dbReference type="EMBL" id="WAJ23862.1"/>
    </source>
</evidence>
<dbReference type="Proteomes" id="UP001163115">
    <property type="component" value="Chromosome"/>
</dbReference>
<evidence type="ECO:0000256" key="2">
    <source>
        <dbReference type="SAM" id="MobiDB-lite"/>
    </source>
</evidence>
<accession>A0ABY7AEB1</accession>
<feature type="region of interest" description="Disordered" evidence="2">
    <location>
        <begin position="302"/>
        <end position="331"/>
    </location>
</feature>
<dbReference type="EMBL" id="CP113524">
    <property type="protein sequence ID" value="WAJ23862.1"/>
    <property type="molecule type" value="Genomic_DNA"/>
</dbReference>
<gene>
    <name evidence="4" type="ORF">OW255_20320</name>
</gene>
<dbReference type="Gene3D" id="1.10.10.630">
    <property type="entry name" value="DnaD domain-like"/>
    <property type="match status" value="2"/>
</dbReference>
<dbReference type="PIRSF" id="PIRSF033722">
    <property type="entry name" value="DnaD_CA_C3587_prd"/>
    <property type="match status" value="1"/>
</dbReference>
<comment type="similarity">
    <text evidence="1">Belongs to the DnaB/DnaD family.</text>
</comment>
<dbReference type="SUPFAM" id="SSF158499">
    <property type="entry name" value="DnaD domain-like"/>
    <property type="match status" value="2"/>
</dbReference>
<dbReference type="InterPro" id="IPR053162">
    <property type="entry name" value="DnaD"/>
</dbReference>
<feature type="compositionally biased region" description="Polar residues" evidence="2">
    <location>
        <begin position="312"/>
        <end position="331"/>
    </location>
</feature>
<dbReference type="PANTHER" id="PTHR37293">
    <property type="entry name" value="PHAGE REPLICATION PROTEIN-RELATED"/>
    <property type="match status" value="1"/>
</dbReference>
<sequence>MSVNVKSSLRISATVISNDFIDEYMAMANGEYIKEYLFLMRHQGEEVSISMIADALNHTEADVARALAYWKKAGVLTEEIPLKAEPSKAEPSKAVSETACSGAVPEVLTKPQTPAKRTPYSPEKISGLAGDEDFSQLLYIAQKYMNKVFTQRECEVFAYLYDGLHMPSELLEYVVEYCVQGGHSSIRYIETVAISWHEKGIRTVDEAKNSAVSFSKDSYAVMRAFGLNDRNPGSLEREFMDRWFTTYGFTREIVIEACNRTLSATHSPSFPYADKILEGWKKAGVRTMEEIKRLDEQYAERVKSGDIKSGKKQTAQGSATKPRTGQNQFQNFPQREIDYDALILEQLTKQQ</sequence>
<protein>
    <submittedName>
        <fullName evidence="4">DnaD domain protein</fullName>
    </submittedName>
</protein>
<dbReference type="RefSeq" id="WP_268115159.1">
    <property type="nucleotide sequence ID" value="NZ_CP113524.1"/>
</dbReference>
<feature type="domain" description="DnaB/C C-terminal" evidence="3">
    <location>
        <begin position="140"/>
        <end position="209"/>
    </location>
</feature>
<dbReference type="Pfam" id="PF07261">
    <property type="entry name" value="DnaB_2"/>
    <property type="match status" value="2"/>
</dbReference>
<evidence type="ECO:0000313" key="5">
    <source>
        <dbReference type="Proteomes" id="UP001163115"/>
    </source>
</evidence>
<dbReference type="InterPro" id="IPR006343">
    <property type="entry name" value="DnaB/C_C"/>
</dbReference>
<keyword evidence="5" id="KW-1185">Reference proteome</keyword>
<dbReference type="NCBIfam" id="TIGR01446">
    <property type="entry name" value="DnaD_dom"/>
    <property type="match status" value="2"/>
</dbReference>
<organism evidence="4 5">
    <name type="scientific">Lacrimispora xylanolytica</name>
    <dbReference type="NCBI Taxonomy" id="29375"/>
    <lineage>
        <taxon>Bacteria</taxon>
        <taxon>Bacillati</taxon>
        <taxon>Bacillota</taxon>
        <taxon>Clostridia</taxon>
        <taxon>Lachnospirales</taxon>
        <taxon>Lachnospiraceae</taxon>
        <taxon>Lacrimispora</taxon>
    </lineage>
</organism>
<proteinExistence type="inferred from homology"/>
<dbReference type="InterPro" id="IPR017019">
    <property type="entry name" value="DNA_replication_prd_bac"/>
</dbReference>
<feature type="domain" description="DnaB/C C-terminal" evidence="3">
    <location>
        <begin position="230"/>
        <end position="292"/>
    </location>
</feature>
<dbReference type="InterPro" id="IPR034829">
    <property type="entry name" value="DnaD-like_sf"/>
</dbReference>
<evidence type="ECO:0000259" key="3">
    <source>
        <dbReference type="Pfam" id="PF07261"/>
    </source>
</evidence>
<dbReference type="PANTHER" id="PTHR37293:SF5">
    <property type="entry name" value="DNA REPLICATION PROTEIN"/>
    <property type="match status" value="1"/>
</dbReference>